<dbReference type="GO" id="GO:0004252">
    <property type="term" value="F:serine-type endopeptidase activity"/>
    <property type="evidence" value="ECO:0007669"/>
    <property type="project" value="UniProtKB-EC"/>
</dbReference>
<keyword evidence="2" id="KW-0378">Hydrolase</keyword>
<proteinExistence type="predicted"/>
<dbReference type="AlphaFoldDB" id="A0A165X2Y8"/>
<evidence type="ECO:0000313" key="3">
    <source>
        <dbReference type="Proteomes" id="UP000076577"/>
    </source>
</evidence>
<feature type="domain" description="Lon N-terminal" evidence="1">
    <location>
        <begin position="21"/>
        <end position="217"/>
    </location>
</feature>
<dbReference type="PANTHER" id="PTHR46732:SF8">
    <property type="entry name" value="ATP-DEPENDENT PROTEASE LA (LON) DOMAIN PROTEIN"/>
    <property type="match status" value="1"/>
</dbReference>
<keyword evidence="3" id="KW-1185">Reference proteome</keyword>
<dbReference type="EC" id="3.4.21.53" evidence="2"/>
<keyword evidence="2" id="KW-0645">Protease</keyword>
<dbReference type="Pfam" id="PF02190">
    <property type="entry name" value="LON_substr_bdg"/>
    <property type="match status" value="1"/>
</dbReference>
<dbReference type="Gene3D" id="2.30.130.40">
    <property type="entry name" value="LON domain-like"/>
    <property type="match status" value="1"/>
</dbReference>
<name>A0A165X2Y8_9HYPH</name>
<gene>
    <name evidence="2" type="primary">lon2</name>
    <name evidence="2" type="ORF">PsAD2_03161</name>
</gene>
<organism evidence="2 3">
    <name type="scientific">Pseudovibrio axinellae</name>
    <dbReference type="NCBI Taxonomy" id="989403"/>
    <lineage>
        <taxon>Bacteria</taxon>
        <taxon>Pseudomonadati</taxon>
        <taxon>Pseudomonadota</taxon>
        <taxon>Alphaproteobacteria</taxon>
        <taxon>Hyphomicrobiales</taxon>
        <taxon>Stappiaceae</taxon>
        <taxon>Pseudovibrio</taxon>
    </lineage>
</organism>
<reference evidence="2 3" key="1">
    <citation type="journal article" date="2016" name="Front. Microbiol.">
        <title>Comparative Genomic Analysis Reveals a Diverse Repertoire of Genes Involved in Prokaryote-Eukaryote Interactions within the Pseudovibrio Genus.</title>
        <authorList>
            <person name="Romano S."/>
            <person name="Fernandez-Guerra A."/>
            <person name="Reen F.J."/>
            <person name="Glockner F.O."/>
            <person name="Crowley S.P."/>
            <person name="O'Sullivan O."/>
            <person name="Cotter P.D."/>
            <person name="Adams C."/>
            <person name="Dobson A.D."/>
            <person name="O'Gara F."/>
        </authorList>
    </citation>
    <scope>NUCLEOTIDE SEQUENCE [LARGE SCALE GENOMIC DNA]</scope>
    <source>
        <strain evidence="2 3">Ad2</strain>
    </source>
</reference>
<evidence type="ECO:0000313" key="2">
    <source>
        <dbReference type="EMBL" id="KZL17294.1"/>
    </source>
</evidence>
<dbReference type="PANTHER" id="PTHR46732">
    <property type="entry name" value="ATP-DEPENDENT PROTEASE LA (LON) DOMAIN PROTEIN"/>
    <property type="match status" value="1"/>
</dbReference>
<dbReference type="GO" id="GO:0006508">
    <property type="term" value="P:proteolysis"/>
    <property type="evidence" value="ECO:0007669"/>
    <property type="project" value="UniProtKB-KW"/>
</dbReference>
<dbReference type="EMBL" id="LMCB01000034">
    <property type="protein sequence ID" value="KZL17294.1"/>
    <property type="molecule type" value="Genomic_DNA"/>
</dbReference>
<dbReference type="InterPro" id="IPR046336">
    <property type="entry name" value="Lon_prtase_N_sf"/>
</dbReference>
<dbReference type="PATRIC" id="fig|989403.3.peg.3387"/>
<evidence type="ECO:0000259" key="1">
    <source>
        <dbReference type="PROSITE" id="PS51787"/>
    </source>
</evidence>
<dbReference type="Proteomes" id="UP000076577">
    <property type="component" value="Unassembled WGS sequence"/>
</dbReference>
<sequence length="229" mass="25019">MASMTVGNATYASLDDLPQVVPLFVLPGAILLPRSHMPLNVFEPRYTAMIDSALRTDRMIGVIQPQFDTSNEDLAGRPKLCTVGSMGRITGFQESGDGRYLVTISGVSRFELRGELEERAPFRRGHVDATRFAGDLKVGLGEDEVDRDQLFSTLTEYLSVNELEADWDSVKSASSEVLVNALCMMSPYGPKEKQALLETESLKMRADTLIALAEIELARGNDASGSALQ</sequence>
<comment type="caution">
    <text evidence="2">The sequence shown here is derived from an EMBL/GenBank/DDBJ whole genome shotgun (WGS) entry which is preliminary data.</text>
</comment>
<accession>A0A165X2Y8</accession>
<protein>
    <submittedName>
        <fullName evidence="2">Lon protease 2</fullName>
        <ecNumber evidence="2">3.4.21.53</ecNumber>
    </submittedName>
</protein>
<dbReference type="PROSITE" id="PS51787">
    <property type="entry name" value="LON_N"/>
    <property type="match status" value="1"/>
</dbReference>
<dbReference type="InterPro" id="IPR003111">
    <property type="entry name" value="Lon_prtase_N"/>
</dbReference>
<dbReference type="InterPro" id="IPR015947">
    <property type="entry name" value="PUA-like_sf"/>
</dbReference>
<dbReference type="STRING" id="989403.SAMN05421798_10290"/>
<dbReference type="SMART" id="SM00464">
    <property type="entry name" value="LON"/>
    <property type="match status" value="1"/>
</dbReference>
<dbReference type="SUPFAM" id="SSF88697">
    <property type="entry name" value="PUA domain-like"/>
    <property type="match status" value="1"/>
</dbReference>